<dbReference type="InterPro" id="IPR000086">
    <property type="entry name" value="NUDIX_hydrolase_dom"/>
</dbReference>
<evidence type="ECO:0000256" key="1">
    <source>
        <dbReference type="ARBA" id="ARBA00001946"/>
    </source>
</evidence>
<comment type="caution">
    <text evidence="4">The sequence shown here is derived from an EMBL/GenBank/DDBJ whole genome shotgun (WGS) entry which is preliminary data.</text>
</comment>
<comment type="cofactor">
    <cofactor evidence="1">
        <name>Mg(2+)</name>
        <dbReference type="ChEBI" id="CHEBI:18420"/>
    </cofactor>
</comment>
<dbReference type="InterPro" id="IPR020476">
    <property type="entry name" value="Nudix_hydrolase"/>
</dbReference>
<dbReference type="Proteomes" id="UP001595921">
    <property type="component" value="Unassembled WGS sequence"/>
</dbReference>
<evidence type="ECO:0000259" key="3">
    <source>
        <dbReference type="PROSITE" id="PS51462"/>
    </source>
</evidence>
<keyword evidence="2" id="KW-0378">Hydrolase</keyword>
<sequence>MSLESESRARVDGLVESLRADYGDAPVYDEEMTVSPGRFRDMARVVADGVLDGGAAYVRDDEGRLLLQRATGSGTWSVPGGGLEGGETLVESAVREVREETGVDCEVTGLRFCRRVRLVADGEGSATDDALYRLGAFFEGRYVGGTVGTDDPEVADVRWVESLPDDVDPAVARYADLD</sequence>
<dbReference type="PRINTS" id="PR00502">
    <property type="entry name" value="NUDIXFAMILY"/>
</dbReference>
<dbReference type="EMBL" id="JBHSDS010000003">
    <property type="protein sequence ID" value="MFC4357219.1"/>
    <property type="molecule type" value="Genomic_DNA"/>
</dbReference>
<dbReference type="Pfam" id="PF00293">
    <property type="entry name" value="NUDIX"/>
    <property type="match status" value="1"/>
</dbReference>
<evidence type="ECO:0000256" key="2">
    <source>
        <dbReference type="ARBA" id="ARBA00022801"/>
    </source>
</evidence>
<accession>A0ABD5P8I9</accession>
<feature type="domain" description="Nudix hydrolase" evidence="3">
    <location>
        <begin position="37"/>
        <end position="178"/>
    </location>
</feature>
<dbReference type="Gene3D" id="3.90.79.10">
    <property type="entry name" value="Nucleoside Triphosphate Pyrophosphohydrolase"/>
    <property type="match status" value="1"/>
</dbReference>
<dbReference type="GO" id="GO:0016787">
    <property type="term" value="F:hydrolase activity"/>
    <property type="evidence" value="ECO:0007669"/>
    <property type="project" value="UniProtKB-KW"/>
</dbReference>
<proteinExistence type="predicted"/>
<evidence type="ECO:0000313" key="4">
    <source>
        <dbReference type="EMBL" id="MFC4357219.1"/>
    </source>
</evidence>
<reference evidence="4 5" key="1">
    <citation type="journal article" date="2019" name="Int. J. Syst. Evol. Microbiol.">
        <title>The Global Catalogue of Microorganisms (GCM) 10K type strain sequencing project: providing services to taxonomists for standard genome sequencing and annotation.</title>
        <authorList>
            <consortium name="The Broad Institute Genomics Platform"/>
            <consortium name="The Broad Institute Genome Sequencing Center for Infectious Disease"/>
            <person name="Wu L."/>
            <person name="Ma J."/>
        </authorList>
    </citation>
    <scope>NUCLEOTIDE SEQUENCE [LARGE SCALE GENOMIC DNA]</scope>
    <source>
        <strain evidence="4 5">CGMCC 1.12553</strain>
    </source>
</reference>
<evidence type="ECO:0000313" key="5">
    <source>
        <dbReference type="Proteomes" id="UP001595921"/>
    </source>
</evidence>
<organism evidence="4 5">
    <name type="scientific">Halobium salinum</name>
    <dbReference type="NCBI Taxonomy" id="1364940"/>
    <lineage>
        <taxon>Archaea</taxon>
        <taxon>Methanobacteriati</taxon>
        <taxon>Methanobacteriota</taxon>
        <taxon>Stenosarchaea group</taxon>
        <taxon>Halobacteria</taxon>
        <taxon>Halobacteriales</taxon>
        <taxon>Haloferacaceae</taxon>
        <taxon>Halobium</taxon>
    </lineage>
</organism>
<dbReference type="PANTHER" id="PTHR43046:SF16">
    <property type="entry name" value="ADP-RIBOSE PYROPHOSPHATASE YJHB-RELATED"/>
    <property type="match status" value="1"/>
</dbReference>
<dbReference type="PANTHER" id="PTHR43046">
    <property type="entry name" value="GDP-MANNOSE MANNOSYL HYDROLASE"/>
    <property type="match status" value="1"/>
</dbReference>
<dbReference type="AlphaFoldDB" id="A0ABD5P8I9"/>
<dbReference type="SUPFAM" id="SSF55811">
    <property type="entry name" value="Nudix"/>
    <property type="match status" value="1"/>
</dbReference>
<name>A0ABD5P8I9_9EURY</name>
<keyword evidence="5" id="KW-1185">Reference proteome</keyword>
<dbReference type="RefSeq" id="WP_267622479.1">
    <property type="nucleotide sequence ID" value="NZ_JAODIW010000006.1"/>
</dbReference>
<dbReference type="PROSITE" id="PS51462">
    <property type="entry name" value="NUDIX"/>
    <property type="match status" value="1"/>
</dbReference>
<dbReference type="InterPro" id="IPR015797">
    <property type="entry name" value="NUDIX_hydrolase-like_dom_sf"/>
</dbReference>
<protein>
    <submittedName>
        <fullName evidence="4">NUDIX domain-containing protein</fullName>
    </submittedName>
</protein>
<gene>
    <name evidence="4" type="ORF">ACFO0N_04555</name>
</gene>